<dbReference type="SUPFAM" id="SSF52540">
    <property type="entry name" value="P-loop containing nucleoside triphosphate hydrolases"/>
    <property type="match status" value="1"/>
</dbReference>
<evidence type="ECO:0000256" key="1">
    <source>
        <dbReference type="ARBA" id="ARBA00006583"/>
    </source>
</evidence>
<dbReference type="Pfam" id="PF00308">
    <property type="entry name" value="Bac_DnaA"/>
    <property type="match status" value="1"/>
</dbReference>
<dbReference type="EMBL" id="FAXA01000297">
    <property type="protein sequence ID" value="CUV02734.1"/>
    <property type="molecule type" value="Genomic_DNA"/>
</dbReference>
<evidence type="ECO:0000259" key="9">
    <source>
        <dbReference type="SMART" id="SM00760"/>
    </source>
</evidence>
<gene>
    <name evidence="10" type="ORF">MGWOODY_Clf1400</name>
</gene>
<dbReference type="InterPro" id="IPR013317">
    <property type="entry name" value="DnaA_dom"/>
</dbReference>
<dbReference type="PANTHER" id="PTHR30050:SF2">
    <property type="entry name" value="CHROMOSOMAL REPLICATION INITIATOR PROTEIN DNAA"/>
    <property type="match status" value="1"/>
</dbReference>
<protein>
    <submittedName>
        <fullName evidence="10">Chromosomal replication initiator protein DnaA</fullName>
    </submittedName>
</protein>
<dbReference type="GO" id="GO:0006275">
    <property type="term" value="P:regulation of DNA replication"/>
    <property type="evidence" value="ECO:0007669"/>
    <property type="project" value="InterPro"/>
</dbReference>
<dbReference type="InterPro" id="IPR027417">
    <property type="entry name" value="P-loop_NTPase"/>
</dbReference>
<dbReference type="InterPro" id="IPR038454">
    <property type="entry name" value="DnaA_N_sf"/>
</dbReference>
<dbReference type="SMART" id="SM00382">
    <property type="entry name" value="AAA"/>
    <property type="match status" value="1"/>
</dbReference>
<dbReference type="InterPro" id="IPR001957">
    <property type="entry name" value="Chromosome_initiator_DnaA"/>
</dbReference>
<feature type="domain" description="AAA+ ATPase" evidence="8">
    <location>
        <begin position="149"/>
        <end position="275"/>
    </location>
</feature>
<dbReference type="Pfam" id="PF08299">
    <property type="entry name" value="Bac_DnaA_C"/>
    <property type="match status" value="1"/>
</dbReference>
<keyword evidence="4" id="KW-0547">Nucleotide-binding</keyword>
<sequence length="451" mass="50524">MSESTAREVWRAVLGDLQLQLPRPTFETWLKPTEGVTYDDHVFEVEAPNSFAVEWLERRMYHALQKTLHKVSGREFELQLTVKSQGDFYAVEQSFPVTDQAMSATPAAPPLFEMRSFNPKYSFDTFVAGGSNRLALSASRAVAESPGQTYNPLFLHSGAGLGKTHLLQAIGKSCASRGMSVLYVTSEQFTNEFITAIRNRTTEDFRHRYRSVQVLLMDDVQFLSGKEQTHEGFFHTFNDLHNSGNQVVISSDRPPRELGSIEDRLRSRFEGGLIAGIQPPDLETRMAILANKAGQLRVEMEESVVELIAKRVQRNVRELEGSLNRMVAYSQLMNVNITLESTLQILNEMAPETDARSIDPQRIFEQVAIFYALSVGDLIAKNRTKKVALARQVAMYLLIHELELSPTQVGRLLGGRDHSTVIHGAGKINGEVAENGQLRQEVLAIKEAIFA</sequence>
<dbReference type="Gene3D" id="3.30.300.180">
    <property type="match status" value="1"/>
</dbReference>
<dbReference type="PANTHER" id="PTHR30050">
    <property type="entry name" value="CHROMOSOMAL REPLICATION INITIATOR PROTEIN DNAA"/>
    <property type="match status" value="1"/>
</dbReference>
<dbReference type="Pfam" id="PF11638">
    <property type="entry name" value="DnaA_N"/>
    <property type="match status" value="1"/>
</dbReference>
<dbReference type="Gene3D" id="3.40.50.300">
    <property type="entry name" value="P-loop containing nucleotide triphosphate hydrolases"/>
    <property type="match status" value="1"/>
</dbReference>
<comment type="similarity">
    <text evidence="1">Belongs to the DnaA family.</text>
</comment>
<name>A0A160V9I3_9ZZZZ</name>
<evidence type="ECO:0000256" key="4">
    <source>
        <dbReference type="ARBA" id="ARBA00022741"/>
    </source>
</evidence>
<feature type="domain" description="Chromosomal replication initiator DnaA C-terminal" evidence="9">
    <location>
        <begin position="359"/>
        <end position="428"/>
    </location>
</feature>
<evidence type="ECO:0000259" key="8">
    <source>
        <dbReference type="SMART" id="SM00382"/>
    </source>
</evidence>
<dbReference type="GO" id="GO:0006270">
    <property type="term" value="P:DNA replication initiation"/>
    <property type="evidence" value="ECO:0007669"/>
    <property type="project" value="InterPro"/>
</dbReference>
<dbReference type="PRINTS" id="PR00051">
    <property type="entry name" value="DNAA"/>
</dbReference>
<keyword evidence="5" id="KW-0067">ATP-binding</keyword>
<dbReference type="Gene3D" id="1.10.1750.10">
    <property type="match status" value="1"/>
</dbReference>
<dbReference type="InterPro" id="IPR024633">
    <property type="entry name" value="DnaA_N_dom"/>
</dbReference>
<dbReference type="InterPro" id="IPR010921">
    <property type="entry name" value="Trp_repressor/repl_initiator"/>
</dbReference>
<dbReference type="GO" id="GO:0005524">
    <property type="term" value="F:ATP binding"/>
    <property type="evidence" value="ECO:0007669"/>
    <property type="project" value="UniProtKB-KW"/>
</dbReference>
<evidence type="ECO:0000256" key="5">
    <source>
        <dbReference type="ARBA" id="ARBA00022840"/>
    </source>
</evidence>
<accession>A0A160V9I3</accession>
<dbReference type="CDD" id="cd00009">
    <property type="entry name" value="AAA"/>
    <property type="match status" value="1"/>
</dbReference>
<dbReference type="SMART" id="SM00760">
    <property type="entry name" value="Bac_DnaA_C"/>
    <property type="match status" value="1"/>
</dbReference>
<dbReference type="NCBIfam" id="TIGR00362">
    <property type="entry name" value="DnaA"/>
    <property type="match status" value="1"/>
</dbReference>
<keyword evidence="3" id="KW-0235">DNA replication</keyword>
<keyword evidence="2" id="KW-0963">Cytoplasm</keyword>
<dbReference type="SUPFAM" id="SSF48295">
    <property type="entry name" value="TrpR-like"/>
    <property type="match status" value="1"/>
</dbReference>
<reference evidence="10" key="1">
    <citation type="submission" date="2015-10" db="EMBL/GenBank/DDBJ databases">
        <authorList>
            <person name="Gilbert D.G."/>
        </authorList>
    </citation>
    <scope>NUCLEOTIDE SEQUENCE</scope>
</reference>
<dbReference type="AlphaFoldDB" id="A0A160V9I3"/>
<dbReference type="InterPro" id="IPR003593">
    <property type="entry name" value="AAA+_ATPase"/>
</dbReference>
<dbReference type="CDD" id="cd06571">
    <property type="entry name" value="Bac_DnaA_C"/>
    <property type="match status" value="1"/>
</dbReference>
<evidence type="ECO:0000256" key="2">
    <source>
        <dbReference type="ARBA" id="ARBA00022490"/>
    </source>
</evidence>
<dbReference type="Gene3D" id="1.10.8.60">
    <property type="match status" value="1"/>
</dbReference>
<evidence type="ECO:0000256" key="6">
    <source>
        <dbReference type="ARBA" id="ARBA00023121"/>
    </source>
</evidence>
<dbReference type="GO" id="GO:0005886">
    <property type="term" value="C:plasma membrane"/>
    <property type="evidence" value="ECO:0007669"/>
    <property type="project" value="TreeGrafter"/>
</dbReference>
<dbReference type="FunFam" id="3.40.50.300:FF:000668">
    <property type="entry name" value="Chromosomal replication initiator protein DnaA"/>
    <property type="match status" value="1"/>
</dbReference>
<dbReference type="InterPro" id="IPR013159">
    <property type="entry name" value="DnaA_C"/>
</dbReference>
<organism evidence="10">
    <name type="scientific">hydrothermal vent metagenome</name>
    <dbReference type="NCBI Taxonomy" id="652676"/>
    <lineage>
        <taxon>unclassified sequences</taxon>
        <taxon>metagenomes</taxon>
        <taxon>ecological metagenomes</taxon>
    </lineage>
</organism>
<evidence type="ECO:0000256" key="3">
    <source>
        <dbReference type="ARBA" id="ARBA00022705"/>
    </source>
</evidence>
<evidence type="ECO:0000256" key="7">
    <source>
        <dbReference type="ARBA" id="ARBA00023125"/>
    </source>
</evidence>
<dbReference type="InterPro" id="IPR020591">
    <property type="entry name" value="Chromosome_initiator_DnaA-like"/>
</dbReference>
<keyword evidence="7" id="KW-0238">DNA-binding</keyword>
<evidence type="ECO:0000313" key="10">
    <source>
        <dbReference type="EMBL" id="CUV02734.1"/>
    </source>
</evidence>
<dbReference type="GO" id="GO:0003688">
    <property type="term" value="F:DNA replication origin binding"/>
    <property type="evidence" value="ECO:0007669"/>
    <property type="project" value="InterPro"/>
</dbReference>
<dbReference type="HAMAP" id="MF_00377">
    <property type="entry name" value="DnaA_bact"/>
    <property type="match status" value="1"/>
</dbReference>
<keyword evidence="6" id="KW-0446">Lipid-binding</keyword>
<dbReference type="GO" id="GO:0008289">
    <property type="term" value="F:lipid binding"/>
    <property type="evidence" value="ECO:0007669"/>
    <property type="project" value="UniProtKB-KW"/>
</dbReference>
<proteinExistence type="inferred from homology"/>